<dbReference type="STRING" id="448385.sce7578"/>
<evidence type="ECO:0000313" key="2">
    <source>
        <dbReference type="EMBL" id="CAN97747.1"/>
    </source>
</evidence>
<dbReference type="HOGENOM" id="CLU_976278_0_0_7"/>
<accession>A9F4V7</accession>
<evidence type="ECO:0000313" key="3">
    <source>
        <dbReference type="Proteomes" id="UP000002139"/>
    </source>
</evidence>
<organism evidence="2 3">
    <name type="scientific">Sorangium cellulosum (strain So ce56)</name>
    <name type="common">Polyangium cellulosum (strain So ce56)</name>
    <dbReference type="NCBI Taxonomy" id="448385"/>
    <lineage>
        <taxon>Bacteria</taxon>
        <taxon>Pseudomonadati</taxon>
        <taxon>Myxococcota</taxon>
        <taxon>Polyangia</taxon>
        <taxon>Polyangiales</taxon>
        <taxon>Polyangiaceae</taxon>
        <taxon>Sorangium</taxon>
    </lineage>
</organism>
<keyword evidence="3" id="KW-1185">Reference proteome</keyword>
<dbReference type="AlphaFoldDB" id="A9F4V7"/>
<dbReference type="KEGG" id="scl:sce7578"/>
<protein>
    <submittedName>
        <fullName evidence="2">Uncharacterized protein</fullName>
    </submittedName>
</protein>
<reference evidence="2 3" key="1">
    <citation type="journal article" date="2007" name="Nat. Biotechnol.">
        <title>Complete genome sequence of the myxobacterium Sorangium cellulosum.</title>
        <authorList>
            <person name="Schneiker S."/>
            <person name="Perlova O."/>
            <person name="Kaiser O."/>
            <person name="Gerth K."/>
            <person name="Alici A."/>
            <person name="Altmeyer M.O."/>
            <person name="Bartels D."/>
            <person name="Bekel T."/>
            <person name="Beyer S."/>
            <person name="Bode E."/>
            <person name="Bode H.B."/>
            <person name="Bolten C.J."/>
            <person name="Choudhuri J.V."/>
            <person name="Doss S."/>
            <person name="Elnakady Y.A."/>
            <person name="Frank B."/>
            <person name="Gaigalat L."/>
            <person name="Goesmann A."/>
            <person name="Groeger C."/>
            <person name="Gross F."/>
            <person name="Jelsbak L."/>
            <person name="Jelsbak L."/>
            <person name="Kalinowski J."/>
            <person name="Kegler C."/>
            <person name="Knauber T."/>
            <person name="Konietzny S."/>
            <person name="Kopp M."/>
            <person name="Krause L."/>
            <person name="Krug D."/>
            <person name="Linke B."/>
            <person name="Mahmud T."/>
            <person name="Martinez-Arias R."/>
            <person name="McHardy A.C."/>
            <person name="Merai M."/>
            <person name="Meyer F."/>
            <person name="Mormann S."/>
            <person name="Munoz-Dorado J."/>
            <person name="Perez J."/>
            <person name="Pradella S."/>
            <person name="Rachid S."/>
            <person name="Raddatz G."/>
            <person name="Rosenau F."/>
            <person name="Rueckert C."/>
            <person name="Sasse F."/>
            <person name="Scharfe M."/>
            <person name="Schuster S.C."/>
            <person name="Suen G."/>
            <person name="Treuner-Lange A."/>
            <person name="Velicer G.J."/>
            <person name="Vorholter F.-J."/>
            <person name="Weissman K.J."/>
            <person name="Welch R.D."/>
            <person name="Wenzel S.C."/>
            <person name="Whitworth D.E."/>
            <person name="Wilhelm S."/>
            <person name="Wittmann C."/>
            <person name="Bloecker H."/>
            <person name="Puehler A."/>
            <person name="Mueller R."/>
        </authorList>
    </citation>
    <scope>NUCLEOTIDE SEQUENCE [LARGE SCALE GENOMIC DNA]</scope>
    <source>
        <strain evidence="3">So ce56</strain>
    </source>
</reference>
<sequence>MIRSFRLCFSGGPGMSSHHARLLSGLMATWVFALSACSVDDASAGGYEDGGAAFGSGGGVGESTQSGGSPPPASGSASGNGGAGGVVNEDLNIPAAPEAQDPYTRFAYLCGDGCTPGGEPAECSSDGDAGTGTGLPAAQTLHCQLVLDDGDAIPSCQPAGRFEAGGPCHSAADCAAGLGCVAADGEGGVCRQYCCGHVESCAAGTYCDERPMAESVVEASARAPVPIPVCVPATNCELLNDSVCPTGLTCTIVREDGTTSCVVPGEGRADERCPCAPGFVCSMLTDQCKQLCRIDSRAPECGAGAKCQGGSAIYPAGFGVCVSTS</sequence>
<dbReference type="Proteomes" id="UP000002139">
    <property type="component" value="Chromosome"/>
</dbReference>
<dbReference type="EMBL" id="AM746676">
    <property type="protein sequence ID" value="CAN97747.1"/>
    <property type="molecule type" value="Genomic_DNA"/>
</dbReference>
<dbReference type="BioCyc" id="SCEL448385:SCE_RS38820-MONOMER"/>
<proteinExistence type="predicted"/>
<gene>
    <name evidence="2" type="ordered locus">sce7578</name>
</gene>
<evidence type="ECO:0000256" key="1">
    <source>
        <dbReference type="SAM" id="MobiDB-lite"/>
    </source>
</evidence>
<feature type="region of interest" description="Disordered" evidence="1">
    <location>
        <begin position="56"/>
        <end position="89"/>
    </location>
</feature>
<name>A9F4V7_SORC5</name>